<accession>A0ABR7KMV7</accession>
<evidence type="ECO:0000256" key="1">
    <source>
        <dbReference type="ARBA" id="ARBA00006817"/>
    </source>
</evidence>
<evidence type="ECO:0000313" key="4">
    <source>
        <dbReference type="Proteomes" id="UP000652755"/>
    </source>
</evidence>
<keyword evidence="4" id="KW-1185">Reference proteome</keyword>
<feature type="domain" description="Activator of Hsp90 ATPase homologue 1/2-like C-terminal" evidence="2">
    <location>
        <begin position="15"/>
        <end position="143"/>
    </location>
</feature>
<reference evidence="3 4" key="1">
    <citation type="submission" date="2020-08" db="EMBL/GenBank/DDBJ databases">
        <authorList>
            <person name="Sun Q."/>
            <person name="Inoue M."/>
        </authorList>
    </citation>
    <scope>NUCLEOTIDE SEQUENCE [LARGE SCALE GENOMIC DNA]</scope>
    <source>
        <strain evidence="3 4">CCM 8938</strain>
    </source>
</reference>
<dbReference type="CDD" id="cd07814">
    <property type="entry name" value="SRPBCC_CalC_Aha1-like"/>
    <property type="match status" value="1"/>
</dbReference>
<comment type="caution">
    <text evidence="3">The sequence shown here is derived from an EMBL/GenBank/DDBJ whole genome shotgun (WGS) entry which is preliminary data.</text>
</comment>
<comment type="similarity">
    <text evidence="1">Belongs to the AHA1 family.</text>
</comment>
<dbReference type="Proteomes" id="UP000652755">
    <property type="component" value="Unassembled WGS sequence"/>
</dbReference>
<dbReference type="Gene3D" id="3.30.530.20">
    <property type="match status" value="1"/>
</dbReference>
<dbReference type="InterPro" id="IPR023393">
    <property type="entry name" value="START-like_dom_sf"/>
</dbReference>
<evidence type="ECO:0000313" key="3">
    <source>
        <dbReference type="EMBL" id="MBC6109416.1"/>
    </source>
</evidence>
<name>A0ABR7KMV7_9SPHI</name>
<sequence>MNMKNDPVVVERIYDTPIETIWNALTDNNEIKKWYFKLEDFKPKVGFKFDFTGGSGEGPQYLHVCEITEIIENRKLAYSWRYDGYPGNSVVNWELFDQGDKTLVRITHTGLKSFAENGRDFSKESFKGGWTYFLDDALKGYLKQKDR</sequence>
<organism evidence="3 4">
    <name type="scientific">Pedobacter fastidiosus</name>
    <dbReference type="NCBI Taxonomy" id="2765361"/>
    <lineage>
        <taxon>Bacteria</taxon>
        <taxon>Pseudomonadati</taxon>
        <taxon>Bacteroidota</taxon>
        <taxon>Sphingobacteriia</taxon>
        <taxon>Sphingobacteriales</taxon>
        <taxon>Sphingobacteriaceae</taxon>
        <taxon>Pedobacter</taxon>
    </lineage>
</organism>
<protein>
    <submittedName>
        <fullName evidence="3">SRPBCC domain-containing protein</fullName>
    </submittedName>
</protein>
<dbReference type="Pfam" id="PF08327">
    <property type="entry name" value="AHSA1"/>
    <property type="match status" value="1"/>
</dbReference>
<dbReference type="RefSeq" id="WP_187069893.1">
    <property type="nucleotide sequence ID" value="NZ_JACRYL010000002.1"/>
</dbReference>
<evidence type="ECO:0000259" key="2">
    <source>
        <dbReference type="Pfam" id="PF08327"/>
    </source>
</evidence>
<dbReference type="EMBL" id="JACRYL010000002">
    <property type="protein sequence ID" value="MBC6109416.1"/>
    <property type="molecule type" value="Genomic_DNA"/>
</dbReference>
<dbReference type="SUPFAM" id="SSF55961">
    <property type="entry name" value="Bet v1-like"/>
    <property type="match status" value="1"/>
</dbReference>
<proteinExistence type="inferred from homology"/>
<gene>
    <name evidence="3" type="ORF">H7U22_03175</name>
</gene>
<dbReference type="InterPro" id="IPR013538">
    <property type="entry name" value="ASHA1/2-like_C"/>
</dbReference>